<evidence type="ECO:0000313" key="1">
    <source>
        <dbReference type="EMBL" id="TWP51474.1"/>
    </source>
</evidence>
<protein>
    <submittedName>
        <fullName evidence="1">Uncharacterized protein</fullName>
    </submittedName>
</protein>
<keyword evidence="2" id="KW-1185">Reference proteome</keyword>
<evidence type="ECO:0000313" key="2">
    <source>
        <dbReference type="Proteomes" id="UP000316639"/>
    </source>
</evidence>
<name>A0A563EWG0_9PSEU</name>
<dbReference type="Proteomes" id="UP000316639">
    <property type="component" value="Unassembled WGS sequence"/>
</dbReference>
<dbReference type="RefSeq" id="WP_146352232.1">
    <property type="nucleotide sequence ID" value="NZ_VOBR01000008.1"/>
</dbReference>
<dbReference type="AlphaFoldDB" id="A0A563EWG0"/>
<sequence length="150" mass="16423">MMEHLLELNDIAGLVLREGVKANAPQPCRVSIYSYGHGPELELQLSSTGWREKVRAVALWADVLGTCVTLTEHDIHVDVSAATRVNGRAVRVWHHLTHRDAYELATLLDTDFGRGPIEATPAVIATAFEVFDDAEAMFAALDASTEQVVT</sequence>
<dbReference type="OrthoDB" id="10006368at2"/>
<gene>
    <name evidence="1" type="ORF">FKR81_14775</name>
</gene>
<comment type="caution">
    <text evidence="1">The sequence shown here is derived from an EMBL/GenBank/DDBJ whole genome shotgun (WGS) entry which is preliminary data.</text>
</comment>
<organism evidence="1 2">
    <name type="scientific">Lentzea tibetensis</name>
    <dbReference type="NCBI Taxonomy" id="2591470"/>
    <lineage>
        <taxon>Bacteria</taxon>
        <taxon>Bacillati</taxon>
        <taxon>Actinomycetota</taxon>
        <taxon>Actinomycetes</taxon>
        <taxon>Pseudonocardiales</taxon>
        <taxon>Pseudonocardiaceae</taxon>
        <taxon>Lentzea</taxon>
    </lineage>
</organism>
<proteinExistence type="predicted"/>
<accession>A0A563EWG0</accession>
<dbReference type="EMBL" id="VOBR01000008">
    <property type="protein sequence ID" value="TWP51474.1"/>
    <property type="molecule type" value="Genomic_DNA"/>
</dbReference>
<reference evidence="1 2" key="1">
    <citation type="submission" date="2019-07" db="EMBL/GenBank/DDBJ databases">
        <title>Lentzea xizangensis sp. nov., isolated from Qinghai-Tibetan Plateau Soils.</title>
        <authorList>
            <person name="Huang J."/>
        </authorList>
    </citation>
    <scope>NUCLEOTIDE SEQUENCE [LARGE SCALE GENOMIC DNA]</scope>
    <source>
        <strain evidence="1 2">FXJ1.1311</strain>
    </source>
</reference>